<organism evidence="1 2">
    <name type="scientific">Pinibacter aurantiacus</name>
    <dbReference type="NCBI Taxonomy" id="2851599"/>
    <lineage>
        <taxon>Bacteria</taxon>
        <taxon>Pseudomonadati</taxon>
        <taxon>Bacteroidota</taxon>
        <taxon>Chitinophagia</taxon>
        <taxon>Chitinophagales</taxon>
        <taxon>Chitinophagaceae</taxon>
        <taxon>Pinibacter</taxon>
    </lineage>
</organism>
<gene>
    <name evidence="1" type="ORF">KTO63_00235</name>
</gene>
<comment type="caution">
    <text evidence="1">The sequence shown here is derived from an EMBL/GenBank/DDBJ whole genome shotgun (WGS) entry which is preliminary data.</text>
</comment>
<reference evidence="1" key="1">
    <citation type="submission" date="2021-06" db="EMBL/GenBank/DDBJ databases">
        <authorList>
            <person name="Huq M.A."/>
        </authorList>
    </citation>
    <scope>NUCLEOTIDE SEQUENCE</scope>
    <source>
        <strain evidence="1">MAH-26</strain>
    </source>
</reference>
<dbReference type="RefSeq" id="WP_217789106.1">
    <property type="nucleotide sequence ID" value="NZ_JAHSPG010000001.1"/>
</dbReference>
<evidence type="ECO:0000313" key="2">
    <source>
        <dbReference type="Proteomes" id="UP000812270"/>
    </source>
</evidence>
<keyword evidence="2" id="KW-1185">Reference proteome</keyword>
<dbReference type="EMBL" id="JAHSPG010000001">
    <property type="protein sequence ID" value="MBV4355551.1"/>
    <property type="molecule type" value="Genomic_DNA"/>
</dbReference>
<evidence type="ECO:0000313" key="1">
    <source>
        <dbReference type="EMBL" id="MBV4355551.1"/>
    </source>
</evidence>
<sequence length="59" mass="6992">MANTYTQIYIQIVFAVRGRKCFIQEDFREEVQKYMTGIVKNKKQKLFAVLYARSCAHVD</sequence>
<accession>A0A9E2S467</accession>
<evidence type="ECO:0008006" key="3">
    <source>
        <dbReference type="Google" id="ProtNLM"/>
    </source>
</evidence>
<protein>
    <recommendedName>
        <fullName evidence="3">Transposase</fullName>
    </recommendedName>
</protein>
<name>A0A9E2S467_9BACT</name>
<dbReference type="Proteomes" id="UP000812270">
    <property type="component" value="Unassembled WGS sequence"/>
</dbReference>
<proteinExistence type="predicted"/>
<dbReference type="AlphaFoldDB" id="A0A9E2S467"/>